<name>A0A9W4XLA5_9PLEO</name>
<dbReference type="Proteomes" id="UP001152607">
    <property type="component" value="Unassembled WGS sequence"/>
</dbReference>
<proteinExistence type="predicted"/>
<evidence type="ECO:0000313" key="1">
    <source>
        <dbReference type="EMBL" id="CAI6335778.1"/>
    </source>
</evidence>
<keyword evidence="2" id="KW-1185">Reference proteome</keyword>
<organism evidence="1 2">
    <name type="scientific">Periconia digitata</name>
    <dbReference type="NCBI Taxonomy" id="1303443"/>
    <lineage>
        <taxon>Eukaryota</taxon>
        <taxon>Fungi</taxon>
        <taxon>Dikarya</taxon>
        <taxon>Ascomycota</taxon>
        <taxon>Pezizomycotina</taxon>
        <taxon>Dothideomycetes</taxon>
        <taxon>Pleosporomycetidae</taxon>
        <taxon>Pleosporales</taxon>
        <taxon>Massarineae</taxon>
        <taxon>Periconiaceae</taxon>
        <taxon>Periconia</taxon>
    </lineage>
</organism>
<dbReference type="EMBL" id="CAOQHR010000006">
    <property type="protein sequence ID" value="CAI6335778.1"/>
    <property type="molecule type" value="Genomic_DNA"/>
</dbReference>
<sequence length="87" mass="9335">MGANSVCTAIPPCASIILRPSSTQSYCPPWVPRNEMNSVPSFFSIATCSPMALMKMMSLLSDASSRLLCLSVRGYNASFRLAPGRST</sequence>
<reference evidence="1" key="1">
    <citation type="submission" date="2023-01" db="EMBL/GenBank/DDBJ databases">
        <authorList>
            <person name="Van Ghelder C."/>
            <person name="Rancurel C."/>
        </authorList>
    </citation>
    <scope>NUCLEOTIDE SEQUENCE</scope>
    <source>
        <strain evidence="1">CNCM I-4278</strain>
    </source>
</reference>
<accession>A0A9W4XLA5</accession>
<evidence type="ECO:0000313" key="2">
    <source>
        <dbReference type="Proteomes" id="UP001152607"/>
    </source>
</evidence>
<comment type="caution">
    <text evidence="1">The sequence shown here is derived from an EMBL/GenBank/DDBJ whole genome shotgun (WGS) entry which is preliminary data.</text>
</comment>
<dbReference type="AlphaFoldDB" id="A0A9W4XLA5"/>
<gene>
    <name evidence="1" type="ORF">PDIGIT_LOCUS8863</name>
</gene>
<protein>
    <submittedName>
        <fullName evidence="1">Uncharacterized protein</fullName>
    </submittedName>
</protein>